<sequence>MRKRLIESAMIVFAEKGVGASIIPDVVAAAEVSQGSFYNYFRTNDDLLAAVSSELSAEMIQLIEPAVADIADPALRVATGMRCYLHLARSQRLLARFLAGAGLRLLGDQSAVFRYLPADLEEGQKSGCFAPVPLDIVLDVAAGAALVAINRMAQGRVAKDYPEKIVAAVLRTLGMSVMDTERVMAPALPKLVPPAESLLARAQARAKSQEAGAD</sequence>
<reference evidence="4 5" key="1">
    <citation type="submission" date="2020-07" db="EMBL/GenBank/DDBJ databases">
        <title>Novel species isolated from subtropical streams in China.</title>
        <authorList>
            <person name="Lu H."/>
        </authorList>
    </citation>
    <scope>NUCLEOTIDE SEQUENCE [LARGE SCALE GENOMIC DNA]</scope>
    <source>
        <strain evidence="4 5">LX47W</strain>
    </source>
</reference>
<dbReference type="PROSITE" id="PS50977">
    <property type="entry name" value="HTH_TETR_2"/>
    <property type="match status" value="1"/>
</dbReference>
<dbReference type="InterPro" id="IPR009057">
    <property type="entry name" value="Homeodomain-like_sf"/>
</dbReference>
<dbReference type="GO" id="GO:0003677">
    <property type="term" value="F:DNA binding"/>
    <property type="evidence" value="ECO:0007669"/>
    <property type="project" value="UniProtKB-UniRule"/>
</dbReference>
<protein>
    <submittedName>
        <fullName evidence="4">TetR/AcrR family transcriptional regulator</fullName>
    </submittedName>
</protein>
<evidence type="ECO:0000256" key="1">
    <source>
        <dbReference type="ARBA" id="ARBA00023125"/>
    </source>
</evidence>
<name>A0A7W2FE35_9BURK</name>
<organism evidence="4 5">
    <name type="scientific">Rugamonas apoptosis</name>
    <dbReference type="NCBI Taxonomy" id="2758570"/>
    <lineage>
        <taxon>Bacteria</taxon>
        <taxon>Pseudomonadati</taxon>
        <taxon>Pseudomonadota</taxon>
        <taxon>Betaproteobacteria</taxon>
        <taxon>Burkholderiales</taxon>
        <taxon>Oxalobacteraceae</taxon>
        <taxon>Telluria group</taxon>
        <taxon>Rugamonas</taxon>
    </lineage>
</organism>
<feature type="domain" description="HTH tetR-type" evidence="3">
    <location>
        <begin position="1"/>
        <end position="59"/>
    </location>
</feature>
<dbReference type="Gene3D" id="1.10.357.10">
    <property type="entry name" value="Tetracycline Repressor, domain 2"/>
    <property type="match status" value="1"/>
</dbReference>
<feature type="DNA-binding region" description="H-T-H motif" evidence="2">
    <location>
        <begin position="22"/>
        <end position="41"/>
    </location>
</feature>
<evidence type="ECO:0000313" key="5">
    <source>
        <dbReference type="Proteomes" id="UP000573499"/>
    </source>
</evidence>
<dbReference type="SUPFAM" id="SSF46689">
    <property type="entry name" value="Homeodomain-like"/>
    <property type="match status" value="1"/>
</dbReference>
<evidence type="ECO:0000259" key="3">
    <source>
        <dbReference type="PROSITE" id="PS50977"/>
    </source>
</evidence>
<dbReference type="Pfam" id="PF00440">
    <property type="entry name" value="TetR_N"/>
    <property type="match status" value="1"/>
</dbReference>
<dbReference type="InterPro" id="IPR050624">
    <property type="entry name" value="HTH-type_Tx_Regulator"/>
</dbReference>
<dbReference type="InterPro" id="IPR001647">
    <property type="entry name" value="HTH_TetR"/>
</dbReference>
<keyword evidence="5" id="KW-1185">Reference proteome</keyword>
<accession>A0A7W2FE35</accession>
<keyword evidence="1 2" id="KW-0238">DNA-binding</keyword>
<evidence type="ECO:0000313" key="4">
    <source>
        <dbReference type="EMBL" id="MBA5689904.1"/>
    </source>
</evidence>
<dbReference type="PANTHER" id="PTHR43479">
    <property type="entry name" value="ACREF/ENVCD OPERON REPRESSOR-RELATED"/>
    <property type="match status" value="1"/>
</dbReference>
<dbReference type="InterPro" id="IPR049513">
    <property type="entry name" value="TetR_C_40"/>
</dbReference>
<gene>
    <name evidence="4" type="ORF">H3H39_22905</name>
</gene>
<dbReference type="PRINTS" id="PR00455">
    <property type="entry name" value="HTHTETR"/>
</dbReference>
<proteinExistence type="predicted"/>
<comment type="caution">
    <text evidence="4">The sequence shown here is derived from an EMBL/GenBank/DDBJ whole genome shotgun (WGS) entry which is preliminary data.</text>
</comment>
<dbReference type="EMBL" id="JACEZU010000013">
    <property type="protein sequence ID" value="MBA5689904.1"/>
    <property type="molecule type" value="Genomic_DNA"/>
</dbReference>
<evidence type="ECO:0000256" key="2">
    <source>
        <dbReference type="PROSITE-ProRule" id="PRU00335"/>
    </source>
</evidence>
<dbReference type="PANTHER" id="PTHR43479:SF11">
    <property type="entry name" value="ACREF_ENVCD OPERON REPRESSOR-RELATED"/>
    <property type="match status" value="1"/>
</dbReference>
<dbReference type="Pfam" id="PF21306">
    <property type="entry name" value="TetR_C_40"/>
    <property type="match status" value="1"/>
</dbReference>
<dbReference type="AlphaFoldDB" id="A0A7W2FE35"/>
<dbReference type="Proteomes" id="UP000573499">
    <property type="component" value="Unassembled WGS sequence"/>
</dbReference>